<dbReference type="InterPro" id="IPR003593">
    <property type="entry name" value="AAA+_ATPase"/>
</dbReference>
<reference evidence="11" key="1">
    <citation type="submission" date="2016-06" db="EMBL/GenBank/DDBJ databases">
        <authorList>
            <person name="Rodrigo-Torres Lidia"/>
            <person name="Arahal R.David."/>
        </authorList>
    </citation>
    <scope>NUCLEOTIDE SEQUENCE [LARGE SCALE GENOMIC DNA]</scope>
    <source>
        <strain evidence="11">CECT 7223</strain>
    </source>
</reference>
<dbReference type="Gene3D" id="1.20.1560.10">
    <property type="entry name" value="ABC transporter type 1, transmembrane domain"/>
    <property type="match status" value="1"/>
</dbReference>
<evidence type="ECO:0000256" key="2">
    <source>
        <dbReference type="ARBA" id="ARBA00022692"/>
    </source>
</evidence>
<proteinExistence type="predicted"/>
<evidence type="ECO:0000259" key="9">
    <source>
        <dbReference type="PROSITE" id="PS50929"/>
    </source>
</evidence>
<organism evidence="10 11">
    <name type="scientific">Vibrio atlanticus</name>
    <dbReference type="NCBI Taxonomy" id="693153"/>
    <lineage>
        <taxon>Bacteria</taxon>
        <taxon>Pseudomonadati</taxon>
        <taxon>Pseudomonadota</taxon>
        <taxon>Gammaproteobacteria</taxon>
        <taxon>Vibrionales</taxon>
        <taxon>Vibrionaceae</taxon>
        <taxon>Vibrio</taxon>
    </lineage>
</organism>
<keyword evidence="6 7" id="KW-0472">Membrane</keyword>
<dbReference type="SUPFAM" id="SSF90123">
    <property type="entry name" value="ABC transporter transmembrane region"/>
    <property type="match status" value="1"/>
</dbReference>
<gene>
    <name evidence="10" type="primary">apxIB_2</name>
    <name evidence="10" type="ORF">VAT7223_01674</name>
</gene>
<keyword evidence="4 10" id="KW-0067">ATP-binding</keyword>
<dbReference type="Pfam" id="PF00005">
    <property type="entry name" value="ABC_tran"/>
    <property type="match status" value="1"/>
</dbReference>
<feature type="transmembrane region" description="Helical" evidence="7">
    <location>
        <begin position="193"/>
        <end position="210"/>
    </location>
</feature>
<dbReference type="InterPro" id="IPR011527">
    <property type="entry name" value="ABC1_TM_dom"/>
</dbReference>
<dbReference type="PROSITE" id="PS00211">
    <property type="entry name" value="ABC_TRANSPORTER_1"/>
    <property type="match status" value="1"/>
</dbReference>
<feature type="transmembrane region" description="Helical" evidence="7">
    <location>
        <begin position="388"/>
        <end position="417"/>
    </location>
</feature>
<dbReference type="AlphaFoldDB" id="A0A1C3IQA1"/>
<evidence type="ECO:0000259" key="8">
    <source>
        <dbReference type="PROSITE" id="PS50893"/>
    </source>
</evidence>
<evidence type="ECO:0000313" key="10">
    <source>
        <dbReference type="EMBL" id="SBS63437.1"/>
    </source>
</evidence>
<dbReference type="GeneID" id="94235873"/>
<dbReference type="SUPFAM" id="SSF52540">
    <property type="entry name" value="P-loop containing nucleoside triphosphate hydrolases"/>
    <property type="match status" value="1"/>
</dbReference>
<keyword evidence="5 7" id="KW-1133">Transmembrane helix</keyword>
<keyword evidence="3" id="KW-0547">Nucleotide-binding</keyword>
<dbReference type="CDD" id="cd18587">
    <property type="entry name" value="ABC_6TM_LapB_like"/>
    <property type="match status" value="1"/>
</dbReference>
<dbReference type="EMBL" id="FLQP01000020">
    <property type="protein sequence ID" value="SBS63437.1"/>
    <property type="molecule type" value="Genomic_DNA"/>
</dbReference>
<dbReference type="NCBIfam" id="TIGR03375">
    <property type="entry name" value="type_I_sec_LssB"/>
    <property type="match status" value="1"/>
</dbReference>
<evidence type="ECO:0000256" key="3">
    <source>
        <dbReference type="ARBA" id="ARBA00022741"/>
    </source>
</evidence>
<evidence type="ECO:0000256" key="6">
    <source>
        <dbReference type="ARBA" id="ARBA00023136"/>
    </source>
</evidence>
<dbReference type="GO" id="GO:0005524">
    <property type="term" value="F:ATP binding"/>
    <property type="evidence" value="ECO:0007669"/>
    <property type="project" value="UniProtKB-KW"/>
</dbReference>
<evidence type="ECO:0000256" key="1">
    <source>
        <dbReference type="ARBA" id="ARBA00004651"/>
    </source>
</evidence>
<accession>A0A1C3IQA1</accession>
<name>A0A1C3IQA1_9VIBR</name>
<dbReference type="GO" id="GO:0015421">
    <property type="term" value="F:ABC-type oligopeptide transporter activity"/>
    <property type="evidence" value="ECO:0007669"/>
    <property type="project" value="TreeGrafter"/>
</dbReference>
<dbReference type="InterPro" id="IPR036640">
    <property type="entry name" value="ABC1_TM_sf"/>
</dbReference>
<feature type="domain" description="ABC transporter" evidence="8">
    <location>
        <begin position="470"/>
        <end position="705"/>
    </location>
</feature>
<dbReference type="Gene3D" id="3.90.70.10">
    <property type="entry name" value="Cysteine proteinases"/>
    <property type="match status" value="1"/>
</dbReference>
<evidence type="ECO:0000256" key="7">
    <source>
        <dbReference type="SAM" id="Phobius"/>
    </source>
</evidence>
<feature type="transmembrane region" description="Helical" evidence="7">
    <location>
        <begin position="293"/>
        <end position="312"/>
    </location>
</feature>
<feature type="transmembrane region" description="Helical" evidence="7">
    <location>
        <begin position="265"/>
        <end position="287"/>
    </location>
</feature>
<dbReference type="PROSITE" id="PS50929">
    <property type="entry name" value="ABC_TM1F"/>
    <property type="match status" value="1"/>
</dbReference>
<dbReference type="SMART" id="SM00382">
    <property type="entry name" value="AAA"/>
    <property type="match status" value="1"/>
</dbReference>
<dbReference type="InterPro" id="IPR017750">
    <property type="entry name" value="ATPase_T1SS"/>
</dbReference>
<dbReference type="PROSITE" id="PS50893">
    <property type="entry name" value="ABC_TRANSPORTER_2"/>
    <property type="match status" value="1"/>
</dbReference>
<evidence type="ECO:0000256" key="4">
    <source>
        <dbReference type="ARBA" id="ARBA00022840"/>
    </source>
</evidence>
<dbReference type="GO" id="GO:0016887">
    <property type="term" value="F:ATP hydrolysis activity"/>
    <property type="evidence" value="ECO:0007669"/>
    <property type="project" value="InterPro"/>
</dbReference>
<feature type="transmembrane region" description="Helical" evidence="7">
    <location>
        <begin position="159"/>
        <end position="181"/>
    </location>
</feature>
<comment type="subcellular location">
    <subcellularLocation>
        <location evidence="1">Cell membrane</location>
        <topology evidence="1">Multi-pass membrane protein</topology>
    </subcellularLocation>
</comment>
<sequence length="719" mass="79647">MVEQKDSWLGCVEWLCEHFNVRSHPSKIVSGLPLDEGRLNESLFPRAVEKSGLTLSHVKKELLNQCQFPVVAVESATGSPLVVTQSSGGDFQVLNCESNLSQQILLKDLVIKVDSFVWQVGAQALDDARVQSHERSDSRSNTRWLWRVVKEVKPWYRDLFIASFLINVLALVVPLFTMNVYDRVVPNQAFNTLWVLAAGVGIVVIFDWVLRSSRSSVTDMAGRYIDNKLSSQLFSKVLGMKLENRPQSVGAFARQLQDFDSVKDFFTSISLVTLVDLPFTLLFLFLIGWLGGAMMFIPVAIMLVLIVLSIAMKGKVERTFDETARLSTQRQAQLFDCLTTLPDIKQNNAEGITQKRWEQTISSLSQWQTQSRHYSNIVTHSIQSSQQIVTITLIIFGVYQISEGLLSMGGLIAVVMLSGRAASSVNQLSLLLLRFQQTRSAVEGLNQIMELPQEESKHQVIDKGDFDGGVRLDEVTFTYPETQSPALKEISLEIKPGERVGLVGAAGAGKTTLLSIVARQYLPTTGQAFYQEIDGQLWPTSVLRSGMGWVGQTTNLIFGSVYDNVTLGATNVDEEKLRQALQQSGLNGYMGRLSNGLETPVGEGGRLLSGGQRQAVAIARALYRCPKLLIMDEPTSALDNQAEIQFFNALQSMPRETSMLISSHKSSFLMMCDRVVVLDKGQIVAEGEPKDILSLQKKSVPKGTSRFKTVSVVKGGRHE</sequence>
<dbReference type="InterPro" id="IPR003439">
    <property type="entry name" value="ABC_transporter-like_ATP-bd"/>
</dbReference>
<protein>
    <submittedName>
        <fullName evidence="10">Toxin RTX-I translocation ATP-binding protein</fullName>
    </submittedName>
</protein>
<dbReference type="InterPro" id="IPR027417">
    <property type="entry name" value="P-loop_NTPase"/>
</dbReference>
<evidence type="ECO:0000256" key="5">
    <source>
        <dbReference type="ARBA" id="ARBA00022989"/>
    </source>
</evidence>
<dbReference type="InterPro" id="IPR039421">
    <property type="entry name" value="Type_1_exporter"/>
</dbReference>
<dbReference type="Proteomes" id="UP000092876">
    <property type="component" value="Unassembled WGS sequence"/>
</dbReference>
<dbReference type="GO" id="GO:0005886">
    <property type="term" value="C:plasma membrane"/>
    <property type="evidence" value="ECO:0007669"/>
    <property type="project" value="UniProtKB-SubCell"/>
</dbReference>
<dbReference type="Gene3D" id="3.40.50.300">
    <property type="entry name" value="P-loop containing nucleotide triphosphate hydrolases"/>
    <property type="match status" value="1"/>
</dbReference>
<dbReference type="RefSeq" id="WP_065678874.1">
    <property type="nucleotide sequence ID" value="NZ_AP025461.1"/>
</dbReference>
<dbReference type="InterPro" id="IPR017871">
    <property type="entry name" value="ABC_transporter-like_CS"/>
</dbReference>
<dbReference type="PANTHER" id="PTHR43394:SF1">
    <property type="entry name" value="ATP-BINDING CASSETTE SUB-FAMILY B MEMBER 10, MITOCHONDRIAL"/>
    <property type="match status" value="1"/>
</dbReference>
<evidence type="ECO:0000313" key="11">
    <source>
        <dbReference type="Proteomes" id="UP000092876"/>
    </source>
</evidence>
<dbReference type="PANTHER" id="PTHR43394">
    <property type="entry name" value="ATP-DEPENDENT PERMEASE MDL1, MITOCHONDRIAL"/>
    <property type="match status" value="1"/>
</dbReference>
<keyword evidence="2 7" id="KW-0812">Transmembrane</keyword>
<feature type="domain" description="ABC transmembrane type-1" evidence="9">
    <location>
        <begin position="159"/>
        <end position="437"/>
    </location>
</feature>
<dbReference type="Pfam" id="PF00664">
    <property type="entry name" value="ABC_membrane"/>
    <property type="match status" value="1"/>
</dbReference>